<evidence type="ECO:0000256" key="3">
    <source>
        <dbReference type="ARBA" id="ARBA00012584"/>
    </source>
</evidence>
<evidence type="ECO:0000256" key="1">
    <source>
        <dbReference type="ARBA" id="ARBA00004496"/>
    </source>
</evidence>
<dbReference type="SUPFAM" id="SSF53067">
    <property type="entry name" value="Actin-like ATPase domain"/>
    <property type="match status" value="1"/>
</dbReference>
<dbReference type="Gene3D" id="3.30.420.40">
    <property type="match status" value="1"/>
</dbReference>
<keyword evidence="14" id="KW-1185">Reference proteome</keyword>
<protein>
    <recommendedName>
        <fullName evidence="10">L-threonylcarbamoyladenylate synthase</fullName>
        <ecNumber evidence="3">2.7.7.87</ecNumber>
    </recommendedName>
    <alternativeName>
        <fullName evidence="10">L-threonylcarbamoyladenylate synthase</fullName>
    </alternativeName>
</protein>
<feature type="domain" description="YrdC-like" evidence="12">
    <location>
        <begin position="230"/>
        <end position="413"/>
    </location>
</feature>
<dbReference type="PANTHER" id="PTHR17490:SF16">
    <property type="entry name" value="THREONYLCARBAMOYL-AMP SYNTHASE"/>
    <property type="match status" value="1"/>
</dbReference>
<dbReference type="NCBIfam" id="TIGR00057">
    <property type="entry name" value="L-threonylcarbamoyladenylate synthase"/>
    <property type="match status" value="1"/>
</dbReference>
<evidence type="ECO:0000259" key="12">
    <source>
        <dbReference type="PROSITE" id="PS51163"/>
    </source>
</evidence>
<dbReference type="GO" id="GO:0061710">
    <property type="term" value="F:L-threonylcarbamoyladenylate synthase"/>
    <property type="evidence" value="ECO:0007669"/>
    <property type="project" value="UniProtKB-EC"/>
</dbReference>
<dbReference type="InterPro" id="IPR017945">
    <property type="entry name" value="DHBP_synth_RibB-like_a/b_dom"/>
</dbReference>
<dbReference type="SUPFAM" id="SSF55821">
    <property type="entry name" value="YrdC/RibB"/>
    <property type="match status" value="1"/>
</dbReference>
<keyword evidence="8" id="KW-0547">Nucleotide-binding</keyword>
<name>A0ABV9YI05_9PSEU</name>
<comment type="subcellular location">
    <subcellularLocation>
        <location evidence="1">Cytoplasm</location>
    </subcellularLocation>
</comment>
<keyword evidence="4" id="KW-0963">Cytoplasm</keyword>
<dbReference type="Pfam" id="PF00814">
    <property type="entry name" value="TsaD"/>
    <property type="match status" value="1"/>
</dbReference>
<evidence type="ECO:0000256" key="10">
    <source>
        <dbReference type="ARBA" id="ARBA00029774"/>
    </source>
</evidence>
<dbReference type="Proteomes" id="UP001595947">
    <property type="component" value="Unassembled WGS sequence"/>
</dbReference>
<evidence type="ECO:0000256" key="9">
    <source>
        <dbReference type="ARBA" id="ARBA00022840"/>
    </source>
</evidence>
<keyword evidence="5 13" id="KW-0808">Transferase</keyword>
<evidence type="ECO:0000313" key="14">
    <source>
        <dbReference type="Proteomes" id="UP001595947"/>
    </source>
</evidence>
<gene>
    <name evidence="13" type="ORF">ACFPBZ_03770</name>
</gene>
<dbReference type="Pfam" id="PF01300">
    <property type="entry name" value="Sua5_yciO_yrdC"/>
    <property type="match status" value="1"/>
</dbReference>
<evidence type="ECO:0000313" key="13">
    <source>
        <dbReference type="EMBL" id="MFC5061312.1"/>
    </source>
</evidence>
<evidence type="ECO:0000256" key="6">
    <source>
        <dbReference type="ARBA" id="ARBA00022694"/>
    </source>
</evidence>
<keyword evidence="7 13" id="KW-0548">Nucleotidyltransferase</keyword>
<evidence type="ECO:0000256" key="5">
    <source>
        <dbReference type="ARBA" id="ARBA00022679"/>
    </source>
</evidence>
<comment type="similarity">
    <text evidence="2">Belongs to the SUA5 family.</text>
</comment>
<dbReference type="InterPro" id="IPR043129">
    <property type="entry name" value="ATPase_NBD"/>
</dbReference>
<dbReference type="InterPro" id="IPR006070">
    <property type="entry name" value="Sua5-like_dom"/>
</dbReference>
<evidence type="ECO:0000256" key="11">
    <source>
        <dbReference type="ARBA" id="ARBA00048366"/>
    </source>
</evidence>
<evidence type="ECO:0000256" key="2">
    <source>
        <dbReference type="ARBA" id="ARBA00007663"/>
    </source>
</evidence>
<dbReference type="PROSITE" id="PS51163">
    <property type="entry name" value="YRDC"/>
    <property type="match status" value="1"/>
</dbReference>
<reference evidence="14" key="1">
    <citation type="journal article" date="2019" name="Int. J. Syst. Evol. Microbiol.">
        <title>The Global Catalogue of Microorganisms (GCM) 10K type strain sequencing project: providing services to taxonomists for standard genome sequencing and annotation.</title>
        <authorList>
            <consortium name="The Broad Institute Genomics Platform"/>
            <consortium name="The Broad Institute Genome Sequencing Center for Infectious Disease"/>
            <person name="Wu L."/>
            <person name="Ma J."/>
        </authorList>
    </citation>
    <scope>NUCLEOTIDE SEQUENCE [LARGE SCALE GENOMIC DNA]</scope>
    <source>
        <strain evidence="14">CGMCC 4.7093</strain>
    </source>
</reference>
<evidence type="ECO:0000256" key="7">
    <source>
        <dbReference type="ARBA" id="ARBA00022695"/>
    </source>
</evidence>
<dbReference type="InterPro" id="IPR000905">
    <property type="entry name" value="Gcp-like_dom"/>
</dbReference>
<evidence type="ECO:0000256" key="4">
    <source>
        <dbReference type="ARBA" id="ARBA00022490"/>
    </source>
</evidence>
<comment type="caution">
    <text evidence="13">The sequence shown here is derived from an EMBL/GenBank/DDBJ whole genome shotgun (WGS) entry which is preliminary data.</text>
</comment>
<dbReference type="PANTHER" id="PTHR17490">
    <property type="entry name" value="SUA5"/>
    <property type="match status" value="1"/>
</dbReference>
<dbReference type="InterPro" id="IPR050156">
    <property type="entry name" value="TC-AMP_synthase_SUA5"/>
</dbReference>
<evidence type="ECO:0000256" key="8">
    <source>
        <dbReference type="ARBA" id="ARBA00022741"/>
    </source>
</evidence>
<sequence length="435" mass="44662">MTVTLAVETSSRTYGAALISDGTVLAQASADRSEPGFVDVGVLAGSVVAEAGRTVADVDRLAVDVGPGNLASVRAGIAYVNAVAFARAIPVVPLDSLALLGGPGTLALRLAGGSLVYASLTRADGRVVTRLGDLALVVKELFLPDDAAVQVVEEQSLRARSRPDDPPVRVAGARRPQAIALLAELGVDATDSGVDAPGIDALVEALRTGQHDEPVVSAAPLTEASVRFRGDEWAAAREALLHGGVALLPTDTVYGLAVHPRRPEAIDALFALKDRPRTRHLPIMVATPDELPSLGVQVPDTARRLLGTFSPGPLTVALGIDDTAPSWLAGRDEVGVRVPSDPDLRALLSDVGALLVTSANAHGEPTAQAPGPILAQLAGRPDAVVDGGERSGVPSTVVNCHVDPPRVEREGAIPNAEIERVLRASGATGRTDAGG</sequence>
<keyword evidence="9" id="KW-0067">ATP-binding</keyword>
<dbReference type="EMBL" id="JBHSIV010000003">
    <property type="protein sequence ID" value="MFC5061312.1"/>
    <property type="molecule type" value="Genomic_DNA"/>
</dbReference>
<dbReference type="Gene3D" id="3.90.870.10">
    <property type="entry name" value="DHBP synthase"/>
    <property type="match status" value="1"/>
</dbReference>
<proteinExistence type="inferred from homology"/>
<comment type="catalytic activity">
    <reaction evidence="11">
        <text>L-threonine + hydrogencarbonate + ATP = L-threonylcarbamoyladenylate + diphosphate + H2O</text>
        <dbReference type="Rhea" id="RHEA:36407"/>
        <dbReference type="ChEBI" id="CHEBI:15377"/>
        <dbReference type="ChEBI" id="CHEBI:17544"/>
        <dbReference type="ChEBI" id="CHEBI:30616"/>
        <dbReference type="ChEBI" id="CHEBI:33019"/>
        <dbReference type="ChEBI" id="CHEBI:57926"/>
        <dbReference type="ChEBI" id="CHEBI:73682"/>
        <dbReference type="EC" id="2.7.7.87"/>
    </reaction>
</comment>
<organism evidence="13 14">
    <name type="scientific">Actinomycetospora atypica</name>
    <dbReference type="NCBI Taxonomy" id="1290095"/>
    <lineage>
        <taxon>Bacteria</taxon>
        <taxon>Bacillati</taxon>
        <taxon>Actinomycetota</taxon>
        <taxon>Actinomycetes</taxon>
        <taxon>Pseudonocardiales</taxon>
        <taxon>Pseudonocardiaceae</taxon>
        <taxon>Actinomycetospora</taxon>
    </lineage>
</organism>
<dbReference type="EC" id="2.7.7.87" evidence="3"/>
<dbReference type="RefSeq" id="WP_378034662.1">
    <property type="nucleotide sequence ID" value="NZ_JBHSIV010000003.1"/>
</dbReference>
<keyword evidence="6" id="KW-0819">tRNA processing</keyword>
<accession>A0ABV9YI05</accession>